<keyword evidence="3" id="KW-1185">Reference proteome</keyword>
<dbReference type="EMBL" id="JARIHO010000019">
    <property type="protein sequence ID" value="KAJ7347591.1"/>
    <property type="molecule type" value="Genomic_DNA"/>
</dbReference>
<protein>
    <submittedName>
        <fullName evidence="2">Uncharacterized protein</fullName>
    </submittedName>
</protein>
<dbReference type="AlphaFoldDB" id="A0AAD7ESB8"/>
<evidence type="ECO:0000313" key="3">
    <source>
        <dbReference type="Proteomes" id="UP001218218"/>
    </source>
</evidence>
<feature type="region of interest" description="Disordered" evidence="1">
    <location>
        <begin position="11"/>
        <end position="31"/>
    </location>
</feature>
<evidence type="ECO:0000256" key="1">
    <source>
        <dbReference type="SAM" id="MobiDB-lite"/>
    </source>
</evidence>
<comment type="caution">
    <text evidence="2">The sequence shown here is derived from an EMBL/GenBank/DDBJ whole genome shotgun (WGS) entry which is preliminary data.</text>
</comment>
<name>A0AAD7ESB8_9AGAR</name>
<evidence type="ECO:0000313" key="2">
    <source>
        <dbReference type="EMBL" id="KAJ7347591.1"/>
    </source>
</evidence>
<gene>
    <name evidence="2" type="ORF">DFH08DRAFT_162391</name>
</gene>
<accession>A0AAD7ESB8</accession>
<sequence length="150" mass="17159">MRCIITRRCGSHVPAPSHRRAPPRRPRDTTSPLCHRPLRLCPPSRCVCICATHPSALHAHRVPHAALQPSAHPRWSRHSHPRAAHLCTLRTIQEIVRPAPRRLVFEIAFVHHWDARPQYRHDRPSTTIVFVKSHCTSHSPISPRIAHVIV</sequence>
<organism evidence="2 3">
    <name type="scientific">Mycena albidolilacea</name>
    <dbReference type="NCBI Taxonomy" id="1033008"/>
    <lineage>
        <taxon>Eukaryota</taxon>
        <taxon>Fungi</taxon>
        <taxon>Dikarya</taxon>
        <taxon>Basidiomycota</taxon>
        <taxon>Agaricomycotina</taxon>
        <taxon>Agaricomycetes</taxon>
        <taxon>Agaricomycetidae</taxon>
        <taxon>Agaricales</taxon>
        <taxon>Marasmiineae</taxon>
        <taxon>Mycenaceae</taxon>
        <taxon>Mycena</taxon>
    </lineage>
</organism>
<proteinExistence type="predicted"/>
<dbReference type="Proteomes" id="UP001218218">
    <property type="component" value="Unassembled WGS sequence"/>
</dbReference>
<reference evidence="2" key="1">
    <citation type="submission" date="2023-03" db="EMBL/GenBank/DDBJ databases">
        <title>Massive genome expansion in bonnet fungi (Mycena s.s.) driven by repeated elements and novel gene families across ecological guilds.</title>
        <authorList>
            <consortium name="Lawrence Berkeley National Laboratory"/>
            <person name="Harder C.B."/>
            <person name="Miyauchi S."/>
            <person name="Viragh M."/>
            <person name="Kuo A."/>
            <person name="Thoen E."/>
            <person name="Andreopoulos B."/>
            <person name="Lu D."/>
            <person name="Skrede I."/>
            <person name="Drula E."/>
            <person name="Henrissat B."/>
            <person name="Morin E."/>
            <person name="Kohler A."/>
            <person name="Barry K."/>
            <person name="LaButti K."/>
            <person name="Morin E."/>
            <person name="Salamov A."/>
            <person name="Lipzen A."/>
            <person name="Mereny Z."/>
            <person name="Hegedus B."/>
            <person name="Baldrian P."/>
            <person name="Stursova M."/>
            <person name="Weitz H."/>
            <person name="Taylor A."/>
            <person name="Grigoriev I.V."/>
            <person name="Nagy L.G."/>
            <person name="Martin F."/>
            <person name="Kauserud H."/>
        </authorList>
    </citation>
    <scope>NUCLEOTIDE SEQUENCE</scope>
    <source>
        <strain evidence="2">CBHHK002</strain>
    </source>
</reference>